<name>A0A6N9NJZ3_9FLAO</name>
<proteinExistence type="predicted"/>
<comment type="caution">
    <text evidence="1">The sequence shown here is derived from an EMBL/GenBank/DDBJ whole genome shotgun (WGS) entry which is preliminary data.</text>
</comment>
<dbReference type="Pfam" id="PF14127">
    <property type="entry name" value="DUF4294"/>
    <property type="match status" value="1"/>
</dbReference>
<dbReference type="InterPro" id="IPR025636">
    <property type="entry name" value="DUF4294"/>
</dbReference>
<dbReference type="AlphaFoldDB" id="A0A6N9NJZ3"/>
<protein>
    <submittedName>
        <fullName evidence="1">DUF4294 domain-containing protein</fullName>
    </submittedName>
</protein>
<reference evidence="1 2" key="1">
    <citation type="submission" date="2019-12" db="EMBL/GenBank/DDBJ databases">
        <authorList>
            <person name="Zhao J."/>
        </authorList>
    </citation>
    <scope>NUCLEOTIDE SEQUENCE [LARGE SCALE GENOMIC DNA]</scope>
    <source>
        <strain evidence="1 2">S-15</strain>
    </source>
</reference>
<keyword evidence="2" id="KW-1185">Reference proteome</keyword>
<dbReference type="Proteomes" id="UP000470771">
    <property type="component" value="Unassembled WGS sequence"/>
</dbReference>
<evidence type="ECO:0000313" key="1">
    <source>
        <dbReference type="EMBL" id="NBG67008.1"/>
    </source>
</evidence>
<dbReference type="EMBL" id="WWNE01000012">
    <property type="protein sequence ID" value="NBG67008.1"/>
    <property type="molecule type" value="Genomic_DNA"/>
</dbReference>
<evidence type="ECO:0000313" key="2">
    <source>
        <dbReference type="Proteomes" id="UP000470771"/>
    </source>
</evidence>
<accession>A0A6N9NJZ3</accession>
<gene>
    <name evidence="1" type="ORF">GQN54_12840</name>
</gene>
<dbReference type="RefSeq" id="WP_160633959.1">
    <property type="nucleotide sequence ID" value="NZ_WWNE01000012.1"/>
</dbReference>
<organism evidence="1 2">
    <name type="scientific">Acidiluteibacter ferrifornacis</name>
    <dbReference type="NCBI Taxonomy" id="2692424"/>
    <lineage>
        <taxon>Bacteria</taxon>
        <taxon>Pseudomonadati</taxon>
        <taxon>Bacteroidota</taxon>
        <taxon>Flavobacteriia</taxon>
        <taxon>Flavobacteriales</taxon>
        <taxon>Cryomorphaceae</taxon>
        <taxon>Acidiluteibacter</taxon>
    </lineage>
</organism>
<sequence length="210" mass="23918">MKLIITPILVVFIFLMISADIIGQTTDGRRALPATISNGDTLPTVNMGTVFVVEKKVFKSKSDKRKYDRLERYVTKVYPYAKLAGDLLQTYNDTLQTIKNEVKRKAYMKKVEEELKTQFEGELKKLTVMQGVILVKLIDRETGESSYELVKELRGSMSAFLWQSLARLFGQNLKLKYDPNGEDRDIENIVIMLENGIIPYAPRGSAQVTQ</sequence>